<comment type="caution">
    <text evidence="1">The sequence shown here is derived from an EMBL/GenBank/DDBJ whole genome shotgun (WGS) entry which is preliminary data.</text>
</comment>
<gene>
    <name evidence="1" type="ORF">C5Y83_07410</name>
</gene>
<dbReference type="AlphaFoldDB" id="A0A2S8G008"/>
<dbReference type="Proteomes" id="UP000238322">
    <property type="component" value="Unassembled WGS sequence"/>
</dbReference>
<proteinExistence type="predicted"/>
<dbReference type="EMBL" id="PUHY01000005">
    <property type="protein sequence ID" value="PQO37763.1"/>
    <property type="molecule type" value="Genomic_DNA"/>
</dbReference>
<protein>
    <submittedName>
        <fullName evidence="1">Uncharacterized protein</fullName>
    </submittedName>
</protein>
<dbReference type="OrthoDB" id="10006630at2"/>
<evidence type="ECO:0000313" key="1">
    <source>
        <dbReference type="EMBL" id="PQO37763.1"/>
    </source>
</evidence>
<reference evidence="1 2" key="1">
    <citation type="submission" date="2018-02" db="EMBL/GenBank/DDBJ databases">
        <title>Comparative genomes isolates from brazilian mangrove.</title>
        <authorList>
            <person name="Araujo J.E."/>
            <person name="Taketani R.G."/>
            <person name="Silva M.C.P."/>
            <person name="Loureco M.V."/>
            <person name="Andreote F.D."/>
        </authorList>
    </citation>
    <scope>NUCLEOTIDE SEQUENCE [LARGE SCALE GENOMIC DNA]</scope>
    <source>
        <strain evidence="1 2">Hex-1 MGV</strain>
    </source>
</reference>
<evidence type="ECO:0000313" key="2">
    <source>
        <dbReference type="Proteomes" id="UP000238322"/>
    </source>
</evidence>
<accession>A0A2S8G008</accession>
<sequence length="342" mass="37842">MISDHVTLGSSSSYLLNQNGQPNLAADIGLANRTPRLLPDQIWDIAGIELLLERTDLAPLLTMADDQPTPLIEIRVQKEMFPSLFANPFETRTHSLAGSEDFRRGKFQNCFDTNVNGVPTIVSRGSDRCVWTSAIYQAPLDLSFAAASWELASSRLIDAAQFEYNIKLNIWHNAQTDRPPDATLMLANHTDADDARSVPIASQDATGVRAFQLVFAAEVRAEAAFSETHQIDTPAAKASIGTPLLRGIRLVQNVENHLCYHSLAEMIQAASFYQMLPLAGGFQQLMLMLDTSAVLVGRPSADDASSDDYEFFEVTVHDPRFQRVQARLVVNERLILRDAREA</sequence>
<organism evidence="1 2">
    <name type="scientific">Blastopirellula marina</name>
    <dbReference type="NCBI Taxonomy" id="124"/>
    <lineage>
        <taxon>Bacteria</taxon>
        <taxon>Pseudomonadati</taxon>
        <taxon>Planctomycetota</taxon>
        <taxon>Planctomycetia</taxon>
        <taxon>Pirellulales</taxon>
        <taxon>Pirellulaceae</taxon>
        <taxon>Blastopirellula</taxon>
    </lineage>
</organism>
<dbReference type="RefSeq" id="WP_105329012.1">
    <property type="nucleotide sequence ID" value="NZ_PUHY01000005.1"/>
</dbReference>
<name>A0A2S8G008_9BACT</name>